<dbReference type="EMBL" id="CP000482">
    <property type="protein sequence ID" value="ABL00186.1"/>
    <property type="molecule type" value="Genomic_DNA"/>
</dbReference>
<dbReference type="AlphaFoldDB" id="A1AS65"/>
<evidence type="ECO:0000313" key="1">
    <source>
        <dbReference type="EMBL" id="ABL00186.1"/>
    </source>
</evidence>
<proteinExistence type="predicted"/>
<dbReference type="STRING" id="338966.Ppro_2581"/>
<organism evidence="1 2">
    <name type="scientific">Pelobacter propionicus (strain DSM 2379 / NBRC 103807 / OttBd1)</name>
    <dbReference type="NCBI Taxonomy" id="338966"/>
    <lineage>
        <taxon>Bacteria</taxon>
        <taxon>Pseudomonadati</taxon>
        <taxon>Thermodesulfobacteriota</taxon>
        <taxon>Desulfuromonadia</taxon>
        <taxon>Desulfuromonadales</taxon>
        <taxon>Desulfuromonadaceae</taxon>
        <taxon>Pelobacter</taxon>
    </lineage>
</organism>
<dbReference type="Proteomes" id="UP000006732">
    <property type="component" value="Chromosome"/>
</dbReference>
<name>A1AS65_PELPD</name>
<dbReference type="HOGENOM" id="CLU_665346_0_0_7"/>
<dbReference type="eggNOG" id="COG3012">
    <property type="taxonomic scope" value="Bacteria"/>
</dbReference>
<dbReference type="SUPFAM" id="SSF103642">
    <property type="entry name" value="Sec-C motif"/>
    <property type="match status" value="1"/>
</dbReference>
<reference evidence="1 2" key="1">
    <citation type="submission" date="2006-10" db="EMBL/GenBank/DDBJ databases">
        <title>Complete sequence of chromosome of Pelobacter propionicus DSM 2379.</title>
        <authorList>
            <consortium name="US DOE Joint Genome Institute"/>
            <person name="Copeland A."/>
            <person name="Lucas S."/>
            <person name="Lapidus A."/>
            <person name="Barry K."/>
            <person name="Detter J.C."/>
            <person name="Glavina del Rio T."/>
            <person name="Hammon N."/>
            <person name="Israni S."/>
            <person name="Dalin E."/>
            <person name="Tice H."/>
            <person name="Pitluck S."/>
            <person name="Saunders E."/>
            <person name="Brettin T."/>
            <person name="Bruce D."/>
            <person name="Han C."/>
            <person name="Tapia R."/>
            <person name="Schmutz J."/>
            <person name="Larimer F."/>
            <person name="Land M."/>
            <person name="Hauser L."/>
            <person name="Kyrpides N."/>
            <person name="Kim E."/>
            <person name="Lovley D."/>
            <person name="Richardson P."/>
        </authorList>
    </citation>
    <scope>NUCLEOTIDE SEQUENCE [LARGE SCALE GENOMIC DNA]</scope>
    <source>
        <strain evidence="2">DSM 2379 / NBRC 103807 / OttBd1</strain>
    </source>
</reference>
<dbReference type="Gene3D" id="3.10.450.50">
    <property type="match status" value="1"/>
</dbReference>
<sequence length="426" mass="46968">MRRVLATDFGIWPMLQHLERASDHMIATSEYWARLANYLLLYDQIVIPTGNLQILPVLRLMVGEAAFDELVRTRSIVFARFDQWFGYAGNGEGLVYFQISDGPNHPTSTPNIATAFFKPLDLAITDMLSASNLPSTAERKAEIKNLLLDNVVQLPTPVITEGLRDESYKDVLGSPHLRDFLSLRNSGRSLDALRDIRPDQMVVFNPHVPPEPNSSREIRAVLRVVFENFLLSIGGHVESTEITGDADTLNVLLAKGQRLGYSPEGNQAFAQIQKISGVPDLGAAFAAKQISPTQLLDLRNSKHAQALRDWFALGAPSATEEETVRRYIETIGKPGLVDSVPTKILRFATTAGLGAIEPITGAIASAADTFLLSKWFPGKSPRLFMKQAKVMLTNSPVIQPPLMRGRDRNKPCSCGSGKKFKKCCGR</sequence>
<accession>A1AS65</accession>
<gene>
    <name evidence="1" type="ordered locus">Ppro_2581</name>
</gene>
<dbReference type="InterPro" id="IPR004027">
    <property type="entry name" value="SEC_C_motif"/>
</dbReference>
<keyword evidence="2" id="KW-1185">Reference proteome</keyword>
<dbReference type="Pfam" id="PF02810">
    <property type="entry name" value="SEC-C"/>
    <property type="match status" value="1"/>
</dbReference>
<protein>
    <submittedName>
        <fullName evidence="1">SEC-C motif domain protein</fullName>
    </submittedName>
</protein>
<evidence type="ECO:0000313" key="2">
    <source>
        <dbReference type="Proteomes" id="UP000006732"/>
    </source>
</evidence>
<dbReference type="OrthoDB" id="570299at2"/>
<dbReference type="KEGG" id="ppd:Ppro_2581"/>